<evidence type="ECO:0000256" key="5">
    <source>
        <dbReference type="SAM" id="MobiDB-lite"/>
    </source>
</evidence>
<evidence type="ECO:0000313" key="7">
    <source>
        <dbReference type="EMBL" id="WXL27525.1"/>
    </source>
</evidence>
<evidence type="ECO:0000256" key="1">
    <source>
        <dbReference type="ARBA" id="ARBA00000798"/>
    </source>
</evidence>
<keyword evidence="4" id="KW-0443">Lipid metabolism</keyword>
<keyword evidence="8" id="KW-1185">Reference proteome</keyword>
<dbReference type="InterPro" id="IPR025202">
    <property type="entry name" value="PLD-like_dom"/>
</dbReference>
<feature type="region of interest" description="Disordered" evidence="5">
    <location>
        <begin position="130"/>
        <end position="185"/>
    </location>
</feature>
<dbReference type="SUPFAM" id="SSF56024">
    <property type="entry name" value="Phospholipase D/nuclease"/>
    <property type="match status" value="2"/>
</dbReference>
<feature type="compositionally biased region" description="Basic and acidic residues" evidence="5">
    <location>
        <begin position="171"/>
        <end position="183"/>
    </location>
</feature>
<evidence type="ECO:0000256" key="4">
    <source>
        <dbReference type="ARBA" id="ARBA00023098"/>
    </source>
</evidence>
<evidence type="ECO:0000259" key="6">
    <source>
        <dbReference type="PROSITE" id="PS50035"/>
    </source>
</evidence>
<accession>A0ABZ2RKG1</accession>
<evidence type="ECO:0000313" key="8">
    <source>
        <dbReference type="Proteomes" id="UP001476583"/>
    </source>
</evidence>
<dbReference type="PROSITE" id="PS50035">
    <property type="entry name" value="PLD"/>
    <property type="match status" value="1"/>
</dbReference>
<feature type="domain" description="PLD phosphodiesterase" evidence="6">
    <location>
        <begin position="618"/>
        <end position="645"/>
    </location>
</feature>
<dbReference type="InterPro" id="IPR001736">
    <property type="entry name" value="PLipase_D/transphosphatidylase"/>
</dbReference>
<feature type="compositionally biased region" description="Basic and acidic residues" evidence="5">
    <location>
        <begin position="140"/>
        <end position="162"/>
    </location>
</feature>
<evidence type="ECO:0000256" key="3">
    <source>
        <dbReference type="ARBA" id="ARBA00022801"/>
    </source>
</evidence>
<dbReference type="Gene3D" id="3.30.870.10">
    <property type="entry name" value="Endonuclease Chain A"/>
    <property type="match status" value="3"/>
</dbReference>
<keyword evidence="2" id="KW-0677">Repeat</keyword>
<keyword evidence="3" id="KW-0378">Hydrolase</keyword>
<dbReference type="SMART" id="SM00155">
    <property type="entry name" value="PLDc"/>
    <property type="match status" value="2"/>
</dbReference>
<evidence type="ECO:0000256" key="2">
    <source>
        <dbReference type="ARBA" id="ARBA00022737"/>
    </source>
</evidence>
<dbReference type="PANTHER" id="PTHR18896">
    <property type="entry name" value="PHOSPHOLIPASE D"/>
    <property type="match status" value="1"/>
</dbReference>
<comment type="catalytic activity">
    <reaction evidence="1">
        <text>a 1,2-diacyl-sn-glycero-3-phosphocholine + H2O = a 1,2-diacyl-sn-glycero-3-phosphate + choline + H(+)</text>
        <dbReference type="Rhea" id="RHEA:14445"/>
        <dbReference type="ChEBI" id="CHEBI:15354"/>
        <dbReference type="ChEBI" id="CHEBI:15377"/>
        <dbReference type="ChEBI" id="CHEBI:15378"/>
        <dbReference type="ChEBI" id="CHEBI:57643"/>
        <dbReference type="ChEBI" id="CHEBI:58608"/>
        <dbReference type="EC" id="3.1.4.4"/>
    </reaction>
</comment>
<organism evidence="7 8">
    <name type="scientific">Ectopseudomonas mendocina</name>
    <name type="common">Pseudomonas mendocina</name>
    <dbReference type="NCBI Taxonomy" id="300"/>
    <lineage>
        <taxon>Bacteria</taxon>
        <taxon>Pseudomonadati</taxon>
        <taxon>Pseudomonadota</taxon>
        <taxon>Gammaproteobacteria</taxon>
        <taxon>Pseudomonadales</taxon>
        <taxon>Pseudomonadaceae</taxon>
        <taxon>Ectopseudomonas</taxon>
    </lineage>
</organism>
<dbReference type="EMBL" id="CP148074">
    <property type="protein sequence ID" value="WXL27525.1"/>
    <property type="molecule type" value="Genomic_DNA"/>
</dbReference>
<dbReference type="Proteomes" id="UP001476583">
    <property type="component" value="Chromosome"/>
</dbReference>
<gene>
    <name evidence="7" type="ORF">WG219_08740</name>
</gene>
<name>A0ABZ2RKG1_ECTME</name>
<dbReference type="Pfam" id="PF13091">
    <property type="entry name" value="PLDc_2"/>
    <property type="match status" value="1"/>
</dbReference>
<proteinExistence type="predicted"/>
<protein>
    <submittedName>
        <fullName evidence="7">Phospholipase D-like domain-containing protein</fullName>
    </submittedName>
</protein>
<dbReference type="PANTHER" id="PTHR18896:SF76">
    <property type="entry name" value="PHOSPHOLIPASE"/>
    <property type="match status" value="1"/>
</dbReference>
<sequence length="725" mass="82513">MTYLDQNLSLSLEERSATATMDWFAHLNRPLSPPRPAGNTVTPLVCGEEAFAKVYECIEKARHSVDLISWGFDPAMRLKRDNPDALPLGDLLKRKAEQGVQVRVLIWNNRLAQLGENSVIGEGMSGAGGTWLGSGQTEGKPADTEALEAKRKKNLDEQERIRQRIAQLGPEDEKERRTSRDRLNSLQSELEGLNGGYAKGRDSGGTVHDPDAQIYTRNWFRWVRSSNVKNIEFRTRDFDLIGKLTYHDDVGFRLHRGRLMILSRLLREDLSGDIEVTGLQMLLLSIFPSHHQKTLLTDYEYPELAEGFVMGHNLHRNYWDTTAHLYDDKAANRDIGFGPWQDLSLHVKGPVLFDLNHNFCNAWDSGTSWIRRLFQGSLAGQRRTTTPLSYIQNGGEAAQICRTHPQEGPETSILEVYEKALGNVHQYAYIENQYFRYKPLAERLKEIAAKRKAAGAMHDLYLFVVTNNPESKHFSSSTYDTLDSLGQGELMPLAHRDYLYDQRQLVYRERELNEQPPSKARDNELAGIRRQMHEQGINEERAEELIALDPNAHYNKAAARELEPEMLPPEGLKVIVTTLVSCDASGSATQTVKTQSERKVEQRISQTLGPEQGTAKYKPIYVHSKLLLVDDLFFTLGSANINARSLFSDTELNIAMPSPGTTRLWRERLWSMHAGKEIESHVSDDFVRWENVINDNWENQKKSLPLRSNLVRFWDLVTPYATAVD</sequence>
<reference evidence="7 8" key="1">
    <citation type="submission" date="2024-03" db="EMBL/GenBank/DDBJ databases">
        <title>Complete genome of BD2.</title>
        <authorList>
            <person name="Cao G."/>
        </authorList>
    </citation>
    <scope>NUCLEOTIDE SEQUENCE [LARGE SCALE GENOMIC DNA]</scope>
    <source>
        <strain evidence="7 8">BD2</strain>
    </source>
</reference>
<dbReference type="InterPro" id="IPR015679">
    <property type="entry name" value="PLipase_D_fam"/>
</dbReference>